<organism evidence="1 2">
    <name type="scientific">Pseudomonas helmanticensis</name>
    <dbReference type="NCBI Taxonomy" id="1471381"/>
    <lineage>
        <taxon>Bacteria</taxon>
        <taxon>Pseudomonadati</taxon>
        <taxon>Pseudomonadota</taxon>
        <taxon>Gammaproteobacteria</taxon>
        <taxon>Pseudomonadales</taxon>
        <taxon>Pseudomonadaceae</taxon>
        <taxon>Pseudomonas</taxon>
    </lineage>
</organism>
<protein>
    <submittedName>
        <fullName evidence="1">Uncharacterized protein</fullName>
    </submittedName>
</protein>
<reference evidence="1" key="1">
    <citation type="submission" date="2017-05" db="EMBL/GenBank/DDBJ databases">
        <authorList>
            <person name="Varghese N."/>
            <person name="Submissions S."/>
        </authorList>
    </citation>
    <scope>NUCLEOTIDE SEQUENCE</scope>
    <source>
        <strain evidence="1">LMG 28168</strain>
    </source>
</reference>
<gene>
    <name evidence="1" type="ORF">SAMN04488483_1187</name>
</gene>
<proteinExistence type="predicted"/>
<sequence>MSTQRLTPKFKAEAVRQVIECGSQERKQPSTMAFEPQPLCPDSMSYNPVVFFKAPFQGLCCIRIITRIAPQE</sequence>
<name>A0ACD2U1W6_9PSED</name>
<dbReference type="EMBL" id="FXUY01000001">
    <property type="protein sequence ID" value="SMQ23770.1"/>
    <property type="molecule type" value="Genomic_DNA"/>
</dbReference>
<comment type="caution">
    <text evidence="1">The sequence shown here is derived from an EMBL/GenBank/DDBJ whole genome shotgun (WGS) entry which is preliminary data.</text>
</comment>
<evidence type="ECO:0000313" key="2">
    <source>
        <dbReference type="Proteomes" id="UP001158048"/>
    </source>
</evidence>
<accession>A0ACD2U1W6</accession>
<evidence type="ECO:0000313" key="1">
    <source>
        <dbReference type="EMBL" id="SMQ23770.1"/>
    </source>
</evidence>
<dbReference type="Proteomes" id="UP001158048">
    <property type="component" value="Unassembled WGS sequence"/>
</dbReference>
<keyword evidence="2" id="KW-1185">Reference proteome</keyword>